<proteinExistence type="predicted"/>
<dbReference type="PANTHER" id="PTHR22605:SF1">
    <property type="entry name" value="RZ-TYPE DOMAIN-CONTAINING PROTEIN"/>
    <property type="match status" value="1"/>
</dbReference>
<dbReference type="InterPro" id="IPR031248">
    <property type="entry name" value="RNF213"/>
</dbReference>
<keyword evidence="1" id="KW-0175">Coiled coil</keyword>
<sequence length="1311" mass="151008">MWLLNLIIDPIKQGKLAASIEILKQIKQNLENMNNERQENGRRSDDAKERILLPELPMDMISTTTQPTELKKLIEQLLGSPLVNEIRSSLTIYKYNCNILKLILKAILTAWNDNRTDSNQTYFPDVPNYVKSQLTTLPLIEGSFQLKCLLEKSNPLNVEDAMQLFDEYLSYTRIKPLFYRLLLHPGITEKELEEFMLPISQLAIQLSNIELLVFFDEVNTSSCLGLIKEMLIDKTLYGVNLPPNIFFTGAINPARKANSSDNQIHRVDYMVHELPQSLQKLVVPYGILESTTMKDYIKQKIAKFEVSVQNSQQRIPLGAYAQNVLTDAILKAQKFCETNLAPNTVSQREIQRCFTLIEYFWSTSWENNNDTNDNEHSIRCIALAIALIYYFRLPTKEDNKKRDDTKTPSREDLASILADRIPKFPKIVQEELEKFVNAENFVIPQGIAINQAIREHIFSIVVSIATRTPLCIIGAPGQSKTLSFQIVLQNLQGPQLTTLPLIEGSFQLKCLLEKSNPLNVEDAMQLFDEYLSYTRIKPLFYRLLLHPGITEKELEEFMLPISQLAIQLSNIELLVFFDEVNTSSCLGLIKEMLIDKTLYGVNLPPNIFFTGAINPARKANSSDNQIHRVDYMVHELPQSLQKLVVPYGILESTTMKDYIKQKIAKFEVSLQNSQQRIPLGDTRKIFSKVAIGPKTLDVVVHEDFQCIVHINRSEMNEVPAPFLSRFQKYSLSIQDFYQIQFRQLSMDDQTSLKNVEEKLKSFIEHFSSKNFCGLNKNTLYSCLLSMIENDEHGHSEISNIHNQYTQLTIKTKSFIEENPLKIQQCLLRSVLSKLMQLVSPESVIFKLPTFEDRIAQLLCNNYFRQQEHFSLENFIRQLVTKPLNETQTDDGETMNRTTDESPIDTNVLITTKVMIYTRTSSYVMSLNKLSKYRLLSNDNNADYETISGVTDILSLATIENAAELEEKLHAYEQDRDKYVLIIVVNARLTQQRLNIPFVRQLVDRTENACNRNNDIKQRKHFIILIHAAFDSSTNKSYFPSIFLHGWDFYFFDTCTPGSAFHLQKMLQIISSSDNEQEEQVNDILCDLDILFGDCLWDFCSRIQIFSHELPPEMFTDKNVHEFYQRNTTLVRRVQCLKQILQKSSQSQERIINMYHEYISTRKSSLNKTYKAIYDVSKGILSGTYSSGLVDSIYYQIRISFTKFISYILKFIVNDYGLETLSRSATTKNRFESMLNLINLSALVLDDDSNKNSPSPNQGSFQIATQCSCIPQTPLYQLFHQRIKSFADEVKQIFMETKIASTGSKIHVHRVL</sequence>
<evidence type="ECO:0000313" key="2">
    <source>
        <dbReference type="EMBL" id="CAF1648358.1"/>
    </source>
</evidence>
<reference evidence="2" key="1">
    <citation type="submission" date="2021-02" db="EMBL/GenBank/DDBJ databases">
        <authorList>
            <person name="Nowell W R."/>
        </authorList>
    </citation>
    <scope>NUCLEOTIDE SEQUENCE</scope>
</reference>
<protein>
    <submittedName>
        <fullName evidence="2">Uncharacterized protein</fullName>
    </submittedName>
</protein>
<evidence type="ECO:0000256" key="1">
    <source>
        <dbReference type="SAM" id="Coils"/>
    </source>
</evidence>
<name>A0A816ED46_9BILA</name>
<feature type="coiled-coil region" evidence="1">
    <location>
        <begin position="954"/>
        <end position="981"/>
    </location>
</feature>
<organism evidence="2 3">
    <name type="scientific">Rotaria magnacalcarata</name>
    <dbReference type="NCBI Taxonomy" id="392030"/>
    <lineage>
        <taxon>Eukaryota</taxon>
        <taxon>Metazoa</taxon>
        <taxon>Spiralia</taxon>
        <taxon>Gnathifera</taxon>
        <taxon>Rotifera</taxon>
        <taxon>Eurotatoria</taxon>
        <taxon>Bdelloidea</taxon>
        <taxon>Philodinida</taxon>
        <taxon>Philodinidae</taxon>
        <taxon>Rotaria</taxon>
    </lineage>
</organism>
<dbReference type="PANTHER" id="PTHR22605">
    <property type="entry name" value="RZ-TYPE DOMAIN-CONTAINING PROTEIN"/>
    <property type="match status" value="1"/>
</dbReference>
<dbReference type="GO" id="GO:0004842">
    <property type="term" value="F:ubiquitin-protein transferase activity"/>
    <property type="evidence" value="ECO:0007669"/>
    <property type="project" value="InterPro"/>
</dbReference>
<comment type="caution">
    <text evidence="2">The sequence shown here is derived from an EMBL/GenBank/DDBJ whole genome shotgun (WGS) entry which is preliminary data.</text>
</comment>
<evidence type="ECO:0000313" key="3">
    <source>
        <dbReference type="Proteomes" id="UP000663834"/>
    </source>
</evidence>
<accession>A0A816ED46</accession>
<dbReference type="EMBL" id="CAJNOW010016184">
    <property type="protein sequence ID" value="CAF1648358.1"/>
    <property type="molecule type" value="Genomic_DNA"/>
</dbReference>
<gene>
    <name evidence="2" type="ORF">KQP761_LOCUS29462</name>
</gene>
<dbReference type="Proteomes" id="UP000663834">
    <property type="component" value="Unassembled WGS sequence"/>
</dbReference>
<dbReference type="OrthoDB" id="2423195at2759"/>
<dbReference type="GO" id="GO:0016887">
    <property type="term" value="F:ATP hydrolysis activity"/>
    <property type="evidence" value="ECO:0007669"/>
    <property type="project" value="InterPro"/>
</dbReference>
<feature type="coiled-coil region" evidence="1">
    <location>
        <begin position="16"/>
        <end position="50"/>
    </location>
</feature>